<dbReference type="Pfam" id="PF00686">
    <property type="entry name" value="CBM_20"/>
    <property type="match status" value="1"/>
</dbReference>
<dbReference type="PROSITE" id="PS51166">
    <property type="entry name" value="CBM20"/>
    <property type="match status" value="1"/>
</dbReference>
<sequence length="647" mass="75711">MNHTLNIQFKIHYQTYYSYSLYISGSSKELGCWDPNQAIRLNWVQGNWWTTSAITISEGSHDYKYFVAKYDNPTQDMKWEQGPNRSINTKGYQKKNIEISDVWEYKKVILRLFESTRIISCDSPNCISQKCPQLQKSLSTPPKLNNHNSQDSKQSLIDNQLVVQQSREHSSSISSNSTQASEESSGSPGTPEKFGSSGNLIKERYYVTANIESMGNMIKLQKMKKYTYRSQANTASNCSEQKEIVFWEKQFLVKASQQNLKYKYAYKSEAQYNDQMERKSHKINFSKNDVDYQGAFCINDKWQMNQFNFDKITDNISLGPYPENQEQIKMLAQSGVKAVFNLQTEQDMEYHGTNWESIKKLYSSNGIKVIHYPVTDMDVHDMAYKLHDAVDKFAMAIEKWNHVYIHCTSGIYRSPQVIVAYLNLYHEIDVNKAISQVESKRPITKKNRDYLRQVYAIKGGYGKIIRQINCQILEESNRKSKSPSTNQFSPLLKIDPKVSKVHHNLQKLSKASSVQIESNEKICQHNSSNKQVEQNIKSHHNVQQQYFKQQQKQQNIFHQQYQQQMLLQQHYYSLEEIQTIRRKYLKQQQKASLSSLSIHFQNINKESQALRDISFWDKQPIQKELSRRRHSLINSFQYESNSPQIWA</sequence>
<dbReference type="OrthoDB" id="273181at2759"/>
<protein>
    <submittedName>
        <fullName evidence="7">Dual specificity phosphatase domain protein</fullName>
    </submittedName>
</protein>
<dbReference type="GO" id="GO:0004721">
    <property type="term" value="F:phosphoprotein phosphatase activity"/>
    <property type="evidence" value="ECO:0007669"/>
    <property type="project" value="UniProtKB-KW"/>
</dbReference>
<evidence type="ECO:0000256" key="1">
    <source>
        <dbReference type="ARBA" id="ARBA00022801"/>
    </source>
</evidence>
<dbReference type="PROSITE" id="PS50054">
    <property type="entry name" value="TYR_PHOSPHATASE_DUAL"/>
    <property type="match status" value="1"/>
</dbReference>
<keyword evidence="8" id="KW-1185">Reference proteome</keyword>
<dbReference type="InterPro" id="IPR020422">
    <property type="entry name" value="TYR_PHOSPHATASE_DUAL_dom"/>
</dbReference>
<dbReference type="GO" id="GO:0005983">
    <property type="term" value="P:starch catabolic process"/>
    <property type="evidence" value="ECO:0007669"/>
    <property type="project" value="TreeGrafter"/>
</dbReference>
<dbReference type="SUPFAM" id="SSF49452">
    <property type="entry name" value="Starch-binding domain-like"/>
    <property type="match status" value="1"/>
</dbReference>
<evidence type="ECO:0000256" key="2">
    <source>
        <dbReference type="ARBA" id="ARBA00022912"/>
    </source>
</evidence>
<dbReference type="eggNOG" id="KOG1716">
    <property type="taxonomic scope" value="Eukaryota"/>
</dbReference>
<evidence type="ECO:0000259" key="5">
    <source>
        <dbReference type="PROSITE" id="PS50056"/>
    </source>
</evidence>
<dbReference type="SMART" id="SM00195">
    <property type="entry name" value="DSPc"/>
    <property type="match status" value="1"/>
</dbReference>
<feature type="domain" description="CBM20" evidence="6">
    <location>
        <begin position="1"/>
        <end position="105"/>
    </location>
</feature>
<dbReference type="GeneID" id="7824394"/>
<dbReference type="PANTHER" id="PTHR46642">
    <property type="entry name" value="DUAL SPECIFICITY PHOSPHATASE, SUBGROUP, CATALYTIC DOMAIN"/>
    <property type="match status" value="1"/>
</dbReference>
<gene>
    <name evidence="7" type="ORF">TTHERM_00339970</name>
</gene>
<feature type="region of interest" description="Disordered" evidence="3">
    <location>
        <begin position="167"/>
        <end position="197"/>
    </location>
</feature>
<dbReference type="PROSITE" id="PS00383">
    <property type="entry name" value="TYR_PHOSPHATASE_1"/>
    <property type="match status" value="1"/>
</dbReference>
<evidence type="ECO:0000313" key="8">
    <source>
        <dbReference type="Proteomes" id="UP000009168"/>
    </source>
</evidence>
<dbReference type="STRING" id="312017.I7MK18"/>
<reference evidence="8" key="1">
    <citation type="journal article" date="2006" name="PLoS Biol.">
        <title>Macronuclear genome sequence of the ciliate Tetrahymena thermophila, a model eukaryote.</title>
        <authorList>
            <person name="Eisen J.A."/>
            <person name="Coyne R.S."/>
            <person name="Wu M."/>
            <person name="Wu D."/>
            <person name="Thiagarajan M."/>
            <person name="Wortman J.R."/>
            <person name="Badger J.H."/>
            <person name="Ren Q."/>
            <person name="Amedeo P."/>
            <person name="Jones K.M."/>
            <person name="Tallon L.J."/>
            <person name="Delcher A.L."/>
            <person name="Salzberg S.L."/>
            <person name="Silva J.C."/>
            <person name="Haas B.J."/>
            <person name="Majoros W.H."/>
            <person name="Farzad M."/>
            <person name="Carlton J.M."/>
            <person name="Smith R.K. Jr."/>
            <person name="Garg J."/>
            <person name="Pearlman R.E."/>
            <person name="Karrer K.M."/>
            <person name="Sun L."/>
            <person name="Manning G."/>
            <person name="Elde N.C."/>
            <person name="Turkewitz A.P."/>
            <person name="Asai D.J."/>
            <person name="Wilkes D.E."/>
            <person name="Wang Y."/>
            <person name="Cai H."/>
            <person name="Collins K."/>
            <person name="Stewart B.A."/>
            <person name="Lee S.R."/>
            <person name="Wilamowska K."/>
            <person name="Weinberg Z."/>
            <person name="Ruzzo W.L."/>
            <person name="Wloga D."/>
            <person name="Gaertig J."/>
            <person name="Frankel J."/>
            <person name="Tsao C.-C."/>
            <person name="Gorovsky M.A."/>
            <person name="Keeling P.J."/>
            <person name="Waller R.F."/>
            <person name="Patron N.J."/>
            <person name="Cherry J.M."/>
            <person name="Stover N.A."/>
            <person name="Krieger C.J."/>
            <person name="del Toro C."/>
            <person name="Ryder H.F."/>
            <person name="Williamson S.C."/>
            <person name="Barbeau R.A."/>
            <person name="Hamilton E.P."/>
            <person name="Orias E."/>
        </authorList>
    </citation>
    <scope>NUCLEOTIDE SEQUENCE [LARGE SCALE GENOMIC DNA]</scope>
    <source>
        <strain evidence="8">SB210</strain>
    </source>
</reference>
<dbReference type="GO" id="GO:0019203">
    <property type="term" value="F:carbohydrate phosphatase activity"/>
    <property type="evidence" value="ECO:0007669"/>
    <property type="project" value="TreeGrafter"/>
</dbReference>
<dbReference type="FunFam" id="3.90.190.10:FF:000157">
    <property type="entry name" value="Protein-tyrosine phosphatase"/>
    <property type="match status" value="1"/>
</dbReference>
<dbReference type="GO" id="GO:2001070">
    <property type="term" value="F:starch binding"/>
    <property type="evidence" value="ECO:0007669"/>
    <property type="project" value="InterPro"/>
</dbReference>
<accession>I7MK18</accession>
<proteinExistence type="predicted"/>
<evidence type="ECO:0000313" key="7">
    <source>
        <dbReference type="EMBL" id="EAR97416.2"/>
    </source>
</evidence>
<dbReference type="InterPro" id="IPR013784">
    <property type="entry name" value="Carb-bd-like_fold"/>
</dbReference>
<dbReference type="Pfam" id="PF00782">
    <property type="entry name" value="DSPc"/>
    <property type="match status" value="1"/>
</dbReference>
<dbReference type="AlphaFoldDB" id="I7MK18"/>
<dbReference type="Proteomes" id="UP000009168">
    <property type="component" value="Unassembled WGS sequence"/>
</dbReference>
<feature type="compositionally biased region" description="Low complexity" evidence="3">
    <location>
        <begin position="171"/>
        <end position="192"/>
    </location>
</feature>
<organism evidence="7 8">
    <name type="scientific">Tetrahymena thermophila (strain SB210)</name>
    <dbReference type="NCBI Taxonomy" id="312017"/>
    <lineage>
        <taxon>Eukaryota</taxon>
        <taxon>Sar</taxon>
        <taxon>Alveolata</taxon>
        <taxon>Ciliophora</taxon>
        <taxon>Intramacronucleata</taxon>
        <taxon>Oligohymenophorea</taxon>
        <taxon>Hymenostomatida</taxon>
        <taxon>Tetrahymenina</taxon>
        <taxon>Tetrahymenidae</taxon>
        <taxon>Tetrahymena</taxon>
    </lineage>
</organism>
<dbReference type="RefSeq" id="XP_001017661.2">
    <property type="nucleotide sequence ID" value="XM_001017661.2"/>
</dbReference>
<evidence type="ECO:0000259" key="6">
    <source>
        <dbReference type="PROSITE" id="PS51166"/>
    </source>
</evidence>
<dbReference type="SUPFAM" id="SSF52799">
    <property type="entry name" value="(Phosphotyrosine protein) phosphatases II"/>
    <property type="match status" value="1"/>
</dbReference>
<dbReference type="KEGG" id="tet:TTHERM_00339970"/>
<feature type="domain" description="Tyrosine-protein phosphatase" evidence="4">
    <location>
        <begin position="308"/>
        <end position="463"/>
    </location>
</feature>
<dbReference type="Gene3D" id="3.90.190.10">
    <property type="entry name" value="Protein tyrosine phosphatase superfamily"/>
    <property type="match status" value="1"/>
</dbReference>
<keyword evidence="1" id="KW-0378">Hydrolase</keyword>
<dbReference type="EMBL" id="GG662666">
    <property type="protein sequence ID" value="EAR97416.2"/>
    <property type="molecule type" value="Genomic_DNA"/>
</dbReference>
<dbReference type="PROSITE" id="PS50056">
    <property type="entry name" value="TYR_PHOSPHATASE_2"/>
    <property type="match status" value="1"/>
</dbReference>
<name>I7MK18_TETTS</name>
<dbReference type="InterPro" id="IPR029021">
    <property type="entry name" value="Prot-tyrosine_phosphatase-like"/>
</dbReference>
<dbReference type="InParanoid" id="I7MK18"/>
<dbReference type="InterPro" id="IPR013783">
    <property type="entry name" value="Ig-like_fold"/>
</dbReference>
<dbReference type="SMART" id="SM01065">
    <property type="entry name" value="CBM_2"/>
    <property type="match status" value="1"/>
</dbReference>
<dbReference type="Gene3D" id="2.60.40.10">
    <property type="entry name" value="Immunoglobulins"/>
    <property type="match status" value="1"/>
</dbReference>
<dbReference type="InterPro" id="IPR016130">
    <property type="entry name" value="Tyr_Pase_AS"/>
</dbReference>
<dbReference type="InterPro" id="IPR002044">
    <property type="entry name" value="CBM20"/>
</dbReference>
<dbReference type="InterPro" id="IPR000387">
    <property type="entry name" value="Tyr_Pase_dom"/>
</dbReference>
<dbReference type="GO" id="GO:0009507">
    <property type="term" value="C:chloroplast"/>
    <property type="evidence" value="ECO:0007669"/>
    <property type="project" value="TreeGrafter"/>
</dbReference>
<evidence type="ECO:0000256" key="3">
    <source>
        <dbReference type="SAM" id="MobiDB-lite"/>
    </source>
</evidence>
<feature type="domain" description="Tyrosine specific protein phosphatases" evidence="5">
    <location>
        <begin position="384"/>
        <end position="452"/>
    </location>
</feature>
<evidence type="ECO:0000259" key="4">
    <source>
        <dbReference type="PROSITE" id="PS50054"/>
    </source>
</evidence>
<dbReference type="InterPro" id="IPR000340">
    <property type="entry name" value="Dual-sp_phosphatase_cat-dom"/>
</dbReference>
<dbReference type="PANTHER" id="PTHR46642:SF3">
    <property type="entry name" value="PHOSPHOGLUCAN PHOSPHATASE DSP4, CHLOROPLASTIC"/>
    <property type="match status" value="1"/>
</dbReference>
<dbReference type="InterPro" id="IPR052832">
    <property type="entry name" value="Starch-Glucan_Phosphatase"/>
</dbReference>
<keyword evidence="2" id="KW-0904">Protein phosphatase</keyword>